<dbReference type="SUPFAM" id="SSF53474">
    <property type="entry name" value="alpha/beta-Hydrolases"/>
    <property type="match status" value="1"/>
</dbReference>
<dbReference type="Proteomes" id="UP000256964">
    <property type="component" value="Unassembled WGS sequence"/>
</dbReference>
<accession>A0A371CM69</accession>
<dbReference type="PANTHER" id="PTHR11559">
    <property type="entry name" value="CARBOXYLESTERASE"/>
    <property type="match status" value="1"/>
</dbReference>
<dbReference type="OrthoDB" id="408631at2759"/>
<keyword evidence="1" id="KW-0732">Signal</keyword>
<dbReference type="AlphaFoldDB" id="A0A371CM69"/>
<keyword evidence="4" id="KW-1185">Reference proteome</keyword>
<evidence type="ECO:0000259" key="2">
    <source>
        <dbReference type="Pfam" id="PF00135"/>
    </source>
</evidence>
<feature type="chain" id="PRO_5017067672" evidence="1">
    <location>
        <begin position="19"/>
        <end position="157"/>
    </location>
</feature>
<dbReference type="InterPro" id="IPR002018">
    <property type="entry name" value="CarbesteraseB"/>
</dbReference>
<dbReference type="InterPro" id="IPR050309">
    <property type="entry name" value="Type-B_Carboxylest/Lipase"/>
</dbReference>
<reference evidence="3 4" key="1">
    <citation type="journal article" date="2018" name="Biotechnol. Biofuels">
        <title>Integrative visual omics of the white-rot fungus Polyporus brumalis exposes the biotechnological potential of its oxidative enzymes for delignifying raw plant biomass.</title>
        <authorList>
            <person name="Miyauchi S."/>
            <person name="Rancon A."/>
            <person name="Drula E."/>
            <person name="Hage H."/>
            <person name="Chaduli D."/>
            <person name="Favel A."/>
            <person name="Grisel S."/>
            <person name="Henrissat B."/>
            <person name="Herpoel-Gimbert I."/>
            <person name="Ruiz-Duenas F.J."/>
            <person name="Chevret D."/>
            <person name="Hainaut M."/>
            <person name="Lin J."/>
            <person name="Wang M."/>
            <person name="Pangilinan J."/>
            <person name="Lipzen A."/>
            <person name="Lesage-Meessen L."/>
            <person name="Navarro D."/>
            <person name="Riley R."/>
            <person name="Grigoriev I.V."/>
            <person name="Zhou S."/>
            <person name="Raouche S."/>
            <person name="Rosso M.N."/>
        </authorList>
    </citation>
    <scope>NUCLEOTIDE SEQUENCE [LARGE SCALE GENOMIC DNA]</scope>
    <source>
        <strain evidence="3 4">BRFM 1820</strain>
    </source>
</reference>
<evidence type="ECO:0000256" key="1">
    <source>
        <dbReference type="SAM" id="SignalP"/>
    </source>
</evidence>
<dbReference type="Pfam" id="PF00135">
    <property type="entry name" value="COesterase"/>
    <property type="match status" value="1"/>
</dbReference>
<name>A0A371CM69_9APHY</name>
<evidence type="ECO:0000313" key="4">
    <source>
        <dbReference type="Proteomes" id="UP000256964"/>
    </source>
</evidence>
<dbReference type="STRING" id="139420.A0A371CM69"/>
<sequence length="157" mass="16545">MWSLPIGLLLSSLDFSFASDVLPHAGVQVQLDAATVIGTTNGSVESFLGVPYAHPPVGDLRLRLPQLLESYNGTINASAYGHMCLQQLSSSQPVLPAEVADSLGPLLAQFAQDSDATQSEDCLNLNIIRPANISGNAKLPVLFWIYGGGFADGSNSM</sequence>
<feature type="signal peptide" evidence="1">
    <location>
        <begin position="1"/>
        <end position="18"/>
    </location>
</feature>
<gene>
    <name evidence="3" type="ORF">OH76DRAFT_1489524</name>
</gene>
<dbReference type="InterPro" id="IPR029058">
    <property type="entry name" value="AB_hydrolase_fold"/>
</dbReference>
<evidence type="ECO:0000313" key="3">
    <source>
        <dbReference type="EMBL" id="RDX41370.1"/>
    </source>
</evidence>
<protein>
    <submittedName>
        <fullName evidence="3">Alpha/beta-hydrolase</fullName>
    </submittedName>
</protein>
<dbReference type="EMBL" id="KZ857514">
    <property type="protein sequence ID" value="RDX41370.1"/>
    <property type="molecule type" value="Genomic_DNA"/>
</dbReference>
<proteinExistence type="predicted"/>
<organism evidence="3 4">
    <name type="scientific">Lentinus brumalis</name>
    <dbReference type="NCBI Taxonomy" id="2498619"/>
    <lineage>
        <taxon>Eukaryota</taxon>
        <taxon>Fungi</taxon>
        <taxon>Dikarya</taxon>
        <taxon>Basidiomycota</taxon>
        <taxon>Agaricomycotina</taxon>
        <taxon>Agaricomycetes</taxon>
        <taxon>Polyporales</taxon>
        <taxon>Polyporaceae</taxon>
        <taxon>Lentinus</taxon>
    </lineage>
</organism>
<feature type="domain" description="Carboxylesterase type B" evidence="2">
    <location>
        <begin position="28"/>
        <end position="156"/>
    </location>
</feature>
<dbReference type="Gene3D" id="3.40.50.1820">
    <property type="entry name" value="alpha/beta hydrolase"/>
    <property type="match status" value="1"/>
</dbReference>